<dbReference type="EMBL" id="CAJJDM010000061">
    <property type="protein sequence ID" value="CAD8078795.1"/>
    <property type="molecule type" value="Genomic_DNA"/>
</dbReference>
<organism evidence="1 2">
    <name type="scientific">Paramecium primaurelia</name>
    <dbReference type="NCBI Taxonomy" id="5886"/>
    <lineage>
        <taxon>Eukaryota</taxon>
        <taxon>Sar</taxon>
        <taxon>Alveolata</taxon>
        <taxon>Ciliophora</taxon>
        <taxon>Intramacronucleata</taxon>
        <taxon>Oligohymenophorea</taxon>
        <taxon>Peniculida</taxon>
        <taxon>Parameciidae</taxon>
        <taxon>Paramecium</taxon>
    </lineage>
</organism>
<keyword evidence="2" id="KW-1185">Reference proteome</keyword>
<gene>
    <name evidence="1" type="ORF">PPRIM_AZ9-3.1.T0600254</name>
</gene>
<evidence type="ECO:0000313" key="2">
    <source>
        <dbReference type="Proteomes" id="UP000688137"/>
    </source>
</evidence>
<protein>
    <submittedName>
        <fullName evidence="1">Uncharacterized protein</fullName>
    </submittedName>
</protein>
<evidence type="ECO:0000313" key="1">
    <source>
        <dbReference type="EMBL" id="CAD8078795.1"/>
    </source>
</evidence>
<dbReference type="AlphaFoldDB" id="A0A8S1MPT7"/>
<name>A0A8S1MPT7_PARPR</name>
<dbReference type="Proteomes" id="UP000688137">
    <property type="component" value="Unassembled WGS sequence"/>
</dbReference>
<reference evidence="1" key="1">
    <citation type="submission" date="2021-01" db="EMBL/GenBank/DDBJ databases">
        <authorList>
            <consortium name="Genoscope - CEA"/>
            <person name="William W."/>
        </authorList>
    </citation>
    <scope>NUCLEOTIDE SEQUENCE</scope>
</reference>
<comment type="caution">
    <text evidence="1">The sequence shown here is derived from an EMBL/GenBank/DDBJ whole genome shotgun (WGS) entry which is preliminary data.</text>
</comment>
<accession>A0A8S1MPT7</accession>
<proteinExistence type="predicted"/>
<sequence length="86" mass="10428">MSVEIDWLLRVFHLFVLDVEMLLEVIIYSRLNKNIKNLFQKELLHILNKEEKEKFNLILHYQNILNKIGYNIQQHLLSLLILLENN</sequence>